<protein>
    <submittedName>
        <fullName evidence="1">Uncharacterized protein</fullName>
    </submittedName>
</protein>
<reference evidence="1" key="2">
    <citation type="journal article" date="2015" name="Fish Shellfish Immunol.">
        <title>Early steps in the European eel (Anguilla anguilla)-Vibrio vulnificus interaction in the gills: Role of the RtxA13 toxin.</title>
        <authorList>
            <person name="Callol A."/>
            <person name="Pajuelo D."/>
            <person name="Ebbesson L."/>
            <person name="Teles M."/>
            <person name="MacKenzie S."/>
            <person name="Amaro C."/>
        </authorList>
    </citation>
    <scope>NUCLEOTIDE SEQUENCE</scope>
</reference>
<dbReference type="AlphaFoldDB" id="A0A0E9XRD8"/>
<organism evidence="1">
    <name type="scientific">Anguilla anguilla</name>
    <name type="common">European freshwater eel</name>
    <name type="synonym">Muraena anguilla</name>
    <dbReference type="NCBI Taxonomy" id="7936"/>
    <lineage>
        <taxon>Eukaryota</taxon>
        <taxon>Metazoa</taxon>
        <taxon>Chordata</taxon>
        <taxon>Craniata</taxon>
        <taxon>Vertebrata</taxon>
        <taxon>Euteleostomi</taxon>
        <taxon>Actinopterygii</taxon>
        <taxon>Neopterygii</taxon>
        <taxon>Teleostei</taxon>
        <taxon>Anguilliformes</taxon>
        <taxon>Anguillidae</taxon>
        <taxon>Anguilla</taxon>
    </lineage>
</organism>
<reference evidence="1" key="1">
    <citation type="submission" date="2014-11" db="EMBL/GenBank/DDBJ databases">
        <authorList>
            <person name="Amaro Gonzalez C."/>
        </authorList>
    </citation>
    <scope>NUCLEOTIDE SEQUENCE</scope>
</reference>
<dbReference type="EMBL" id="GBXM01004167">
    <property type="protein sequence ID" value="JAI04411.1"/>
    <property type="molecule type" value="Transcribed_RNA"/>
</dbReference>
<evidence type="ECO:0000313" key="1">
    <source>
        <dbReference type="EMBL" id="JAI04411.1"/>
    </source>
</evidence>
<accession>A0A0E9XRD8</accession>
<sequence length="56" mass="6237">MLPRIDIPHLWPVHLLPYKLSSSSTMISLTNISMACSTANSQTNIPALWLVPLSLY</sequence>
<name>A0A0E9XRD8_ANGAN</name>
<proteinExistence type="predicted"/>